<dbReference type="RefSeq" id="WP_189130482.1">
    <property type="nucleotide sequence ID" value="NZ_BMMS01000004.1"/>
</dbReference>
<reference evidence="9" key="2">
    <citation type="submission" date="2020-09" db="EMBL/GenBank/DDBJ databases">
        <authorList>
            <person name="Sun Q."/>
            <person name="Zhou Y."/>
        </authorList>
    </citation>
    <scope>NUCLEOTIDE SEQUENCE</scope>
    <source>
        <strain evidence="9">CGMCC 4.7201</strain>
    </source>
</reference>
<evidence type="ECO:0000313" key="9">
    <source>
        <dbReference type="EMBL" id="GGO83384.1"/>
    </source>
</evidence>
<evidence type="ECO:0000256" key="5">
    <source>
        <dbReference type="ARBA" id="ARBA00023136"/>
    </source>
</evidence>
<protein>
    <recommendedName>
        <fullName evidence="8">RDD domain-containing protein</fullName>
    </recommendedName>
</protein>
<keyword evidence="3 7" id="KW-0812">Transmembrane</keyword>
<feature type="compositionally biased region" description="Low complexity" evidence="6">
    <location>
        <begin position="9"/>
        <end position="45"/>
    </location>
</feature>
<dbReference type="GO" id="GO:0005886">
    <property type="term" value="C:plasma membrane"/>
    <property type="evidence" value="ECO:0007669"/>
    <property type="project" value="UniProtKB-SubCell"/>
</dbReference>
<evidence type="ECO:0000256" key="6">
    <source>
        <dbReference type="SAM" id="MobiDB-lite"/>
    </source>
</evidence>
<sequence length="205" mass="22196">MSYPPGPNDPYGQPQGQPGYGYPQQQPQQGYGYPQGQPGYDPNAAYGYPQQQPGYGYPQGQPGYPHAGQVQQFYASWGSRFIALLVDGLISGIPAMLLIIIGLAVKGGAGATLAVLGYVASFGVMLWLLHQKGTTGQSIGMKTVNIQLLREVDGRPMGFGMAFVRYLCHIVDGIPCYIGYLWPLWDAKKQTFADKIMGTVVVKSQ</sequence>
<comment type="caution">
    <text evidence="9">The sequence shown here is derived from an EMBL/GenBank/DDBJ whole genome shotgun (WGS) entry which is preliminary data.</text>
</comment>
<name>A0A918DV82_9ACTN</name>
<evidence type="ECO:0000259" key="8">
    <source>
        <dbReference type="Pfam" id="PF06271"/>
    </source>
</evidence>
<keyword evidence="5 7" id="KW-0472">Membrane</keyword>
<feature type="transmembrane region" description="Helical" evidence="7">
    <location>
        <begin position="81"/>
        <end position="105"/>
    </location>
</feature>
<feature type="region of interest" description="Disordered" evidence="6">
    <location>
        <begin position="1"/>
        <end position="45"/>
    </location>
</feature>
<evidence type="ECO:0000313" key="10">
    <source>
        <dbReference type="Proteomes" id="UP000641932"/>
    </source>
</evidence>
<evidence type="ECO:0000256" key="4">
    <source>
        <dbReference type="ARBA" id="ARBA00022989"/>
    </source>
</evidence>
<evidence type="ECO:0000256" key="7">
    <source>
        <dbReference type="SAM" id="Phobius"/>
    </source>
</evidence>
<reference evidence="9" key="1">
    <citation type="journal article" date="2014" name="Int. J. Syst. Evol. Microbiol.">
        <title>Complete genome sequence of Corynebacterium casei LMG S-19264T (=DSM 44701T), isolated from a smear-ripened cheese.</title>
        <authorList>
            <consortium name="US DOE Joint Genome Institute (JGI-PGF)"/>
            <person name="Walter F."/>
            <person name="Albersmeier A."/>
            <person name="Kalinowski J."/>
            <person name="Ruckert C."/>
        </authorList>
    </citation>
    <scope>NUCLEOTIDE SEQUENCE</scope>
    <source>
        <strain evidence="9">CGMCC 4.7201</strain>
    </source>
</reference>
<dbReference type="Pfam" id="PF06271">
    <property type="entry name" value="RDD"/>
    <property type="match status" value="1"/>
</dbReference>
<dbReference type="EMBL" id="BMMS01000004">
    <property type="protein sequence ID" value="GGO83384.1"/>
    <property type="molecule type" value="Genomic_DNA"/>
</dbReference>
<keyword evidence="2" id="KW-1003">Cell membrane</keyword>
<comment type="subcellular location">
    <subcellularLocation>
        <location evidence="1">Cell membrane</location>
        <topology evidence="1">Multi-pass membrane protein</topology>
    </subcellularLocation>
</comment>
<dbReference type="Proteomes" id="UP000641932">
    <property type="component" value="Unassembled WGS sequence"/>
</dbReference>
<dbReference type="PANTHER" id="PTHR36115:SF6">
    <property type="entry name" value="PROLINE-RICH ANTIGEN HOMOLOG"/>
    <property type="match status" value="1"/>
</dbReference>
<keyword evidence="4 7" id="KW-1133">Transmembrane helix</keyword>
<accession>A0A918DV82</accession>
<dbReference type="InterPro" id="IPR051791">
    <property type="entry name" value="Pra-immunoreactive"/>
</dbReference>
<organism evidence="9 10">
    <name type="scientific">Wenjunlia tyrosinilytica</name>
    <dbReference type="NCBI Taxonomy" id="1544741"/>
    <lineage>
        <taxon>Bacteria</taxon>
        <taxon>Bacillati</taxon>
        <taxon>Actinomycetota</taxon>
        <taxon>Actinomycetes</taxon>
        <taxon>Kitasatosporales</taxon>
        <taxon>Streptomycetaceae</taxon>
        <taxon>Wenjunlia</taxon>
    </lineage>
</organism>
<gene>
    <name evidence="9" type="ORF">GCM10012280_12250</name>
</gene>
<evidence type="ECO:0000256" key="3">
    <source>
        <dbReference type="ARBA" id="ARBA00022692"/>
    </source>
</evidence>
<feature type="domain" description="RDD" evidence="8">
    <location>
        <begin position="74"/>
        <end position="198"/>
    </location>
</feature>
<keyword evidence="10" id="KW-1185">Reference proteome</keyword>
<evidence type="ECO:0000256" key="2">
    <source>
        <dbReference type="ARBA" id="ARBA00022475"/>
    </source>
</evidence>
<evidence type="ECO:0000256" key="1">
    <source>
        <dbReference type="ARBA" id="ARBA00004651"/>
    </source>
</evidence>
<proteinExistence type="predicted"/>
<feature type="transmembrane region" description="Helical" evidence="7">
    <location>
        <begin position="111"/>
        <end position="129"/>
    </location>
</feature>
<dbReference type="PANTHER" id="PTHR36115">
    <property type="entry name" value="PROLINE-RICH ANTIGEN HOMOLOG-RELATED"/>
    <property type="match status" value="1"/>
</dbReference>
<dbReference type="InterPro" id="IPR010432">
    <property type="entry name" value="RDD"/>
</dbReference>
<dbReference type="AlphaFoldDB" id="A0A918DV82"/>